<protein>
    <submittedName>
        <fullName evidence="4">Peptidylprolyl isomerase</fullName>
    </submittedName>
</protein>
<sequence>MVLKKLFFIYLALILVSHSAVGQKKTADDILFTVEDQSVTVEEFKYVYNKNNINNDSAFTKKDIENYFDLFINFKLKIKEAKNRKMDQSDAFKEELNGYIEQLKKPYLTENAVTNRLIEEAYNRFKQEIRAQHILIKLDEEDTLKAYNKALEVREMIVNGQPFNEVAQKYSDDPSVKINNGDLGYFTSFQMVYPFESAAYNTAEGEISMPVRTQFGYHLVKVLDKRPANGKVQVAHIMLRHKADTTTVRDKIFEIYEQATGGVDWNELVKQYSEDVNSKNTKGILRAFSVGQMPIEFQEASFQLKDEGQISDPIKTKYGWHIIKLVKREGIDSFDNMKDMISARISKDVRSELNEKVLIQRLKKENGFSVNEKAYKLLKEKADSSVLKGNWKPELGKKSPDNLLTIGNSEISANQFVEFVNEEDKSKSSSPGYTIDLLFEKFQNIQIKKYEEDHLADKYIDYKMLVKEYHEGILLFQLMEEEVWNKAIEDSVGLANFYEKHKEDYMWGKRAEVKLYSASDKSIISRIQKAIEEKDSTYLRKENLYKTYNSGSSVTLQTESGLFEKGVIEALDRVNWEVGVYTTEYAGKHHLVVISGVEEPRIKKLNEAKGAVISDYQNELEKEWLKTLKEKYSVNVNQKALNKVYEQLVQ</sequence>
<evidence type="ECO:0000259" key="3">
    <source>
        <dbReference type="PROSITE" id="PS50198"/>
    </source>
</evidence>
<reference evidence="4" key="1">
    <citation type="submission" date="2021-02" db="EMBL/GenBank/DDBJ databases">
        <title>Fulvivirga sp. S481 isolated from sea water.</title>
        <authorList>
            <person name="Bae S.S."/>
            <person name="Baek K."/>
        </authorList>
    </citation>
    <scope>NUCLEOTIDE SEQUENCE</scope>
    <source>
        <strain evidence="4">S481</strain>
    </source>
</reference>
<dbReference type="RefSeq" id="WP_205722899.1">
    <property type="nucleotide sequence ID" value="NZ_CP070608.1"/>
</dbReference>
<feature type="domain" description="PpiC" evidence="3">
    <location>
        <begin position="229"/>
        <end position="327"/>
    </location>
</feature>
<evidence type="ECO:0000313" key="4">
    <source>
        <dbReference type="EMBL" id="QSE98385.1"/>
    </source>
</evidence>
<keyword evidence="2" id="KW-0732">Signal</keyword>
<dbReference type="GO" id="GO:0003755">
    <property type="term" value="F:peptidyl-prolyl cis-trans isomerase activity"/>
    <property type="evidence" value="ECO:0007669"/>
    <property type="project" value="UniProtKB-KW"/>
</dbReference>
<feature type="signal peptide" evidence="2">
    <location>
        <begin position="1"/>
        <end position="22"/>
    </location>
</feature>
<name>A0A974WHS8_9BACT</name>
<feature type="domain" description="PpiC" evidence="3">
    <location>
        <begin position="126"/>
        <end position="224"/>
    </location>
</feature>
<dbReference type="InterPro" id="IPR046357">
    <property type="entry name" value="PPIase_dom_sf"/>
</dbReference>
<evidence type="ECO:0000256" key="1">
    <source>
        <dbReference type="PROSITE-ProRule" id="PRU00278"/>
    </source>
</evidence>
<evidence type="ECO:0000256" key="2">
    <source>
        <dbReference type="SAM" id="SignalP"/>
    </source>
</evidence>
<dbReference type="Pfam" id="PF13616">
    <property type="entry name" value="Rotamase_3"/>
    <property type="match status" value="1"/>
</dbReference>
<dbReference type="InterPro" id="IPR000297">
    <property type="entry name" value="PPIase_PpiC"/>
</dbReference>
<proteinExistence type="predicted"/>
<feature type="chain" id="PRO_5036962352" evidence="2">
    <location>
        <begin position="23"/>
        <end position="650"/>
    </location>
</feature>
<dbReference type="Gene3D" id="3.10.50.40">
    <property type="match status" value="2"/>
</dbReference>
<dbReference type="EMBL" id="CP070608">
    <property type="protein sequence ID" value="QSE98385.1"/>
    <property type="molecule type" value="Genomic_DNA"/>
</dbReference>
<dbReference type="InterPro" id="IPR050245">
    <property type="entry name" value="PrsA_foldase"/>
</dbReference>
<keyword evidence="1 4" id="KW-0413">Isomerase</keyword>
<dbReference type="PANTHER" id="PTHR47245:SF2">
    <property type="entry name" value="PEPTIDYL-PROLYL CIS-TRANS ISOMERASE HP_0175-RELATED"/>
    <property type="match status" value="1"/>
</dbReference>
<dbReference type="AlphaFoldDB" id="A0A974WHS8"/>
<keyword evidence="1" id="KW-0697">Rotamase</keyword>
<evidence type="ECO:0000313" key="5">
    <source>
        <dbReference type="Proteomes" id="UP000662783"/>
    </source>
</evidence>
<dbReference type="PANTHER" id="PTHR47245">
    <property type="entry name" value="PEPTIDYLPROLYL ISOMERASE"/>
    <property type="match status" value="1"/>
</dbReference>
<dbReference type="SUPFAM" id="SSF54534">
    <property type="entry name" value="FKBP-like"/>
    <property type="match status" value="2"/>
</dbReference>
<keyword evidence="5" id="KW-1185">Reference proteome</keyword>
<organism evidence="4 5">
    <name type="scientific">Fulvivirga lutea</name>
    <dbReference type="NCBI Taxonomy" id="2810512"/>
    <lineage>
        <taxon>Bacteria</taxon>
        <taxon>Pseudomonadati</taxon>
        <taxon>Bacteroidota</taxon>
        <taxon>Cytophagia</taxon>
        <taxon>Cytophagales</taxon>
        <taxon>Fulvivirgaceae</taxon>
        <taxon>Fulvivirga</taxon>
    </lineage>
</organism>
<gene>
    <name evidence="4" type="ORF">JR347_04725</name>
</gene>
<accession>A0A974WHS8</accession>
<dbReference type="Pfam" id="PF00639">
    <property type="entry name" value="Rotamase"/>
    <property type="match status" value="1"/>
</dbReference>
<dbReference type="KEGG" id="fuv:JR347_04725"/>
<dbReference type="PROSITE" id="PS50198">
    <property type="entry name" value="PPIC_PPIASE_2"/>
    <property type="match status" value="2"/>
</dbReference>
<dbReference type="Proteomes" id="UP000662783">
    <property type="component" value="Chromosome"/>
</dbReference>